<dbReference type="GO" id="GO:0046872">
    <property type="term" value="F:metal ion binding"/>
    <property type="evidence" value="ECO:0007669"/>
    <property type="project" value="InterPro"/>
</dbReference>
<keyword evidence="3" id="KW-1185">Reference proteome</keyword>
<gene>
    <name evidence="2" type="ORF">IRY55_01385</name>
</gene>
<protein>
    <submittedName>
        <fullName evidence="2">Insulinase family protein</fullName>
    </submittedName>
</protein>
<dbReference type="InterPro" id="IPR007863">
    <property type="entry name" value="Peptidase_M16_C"/>
</dbReference>
<evidence type="ECO:0000313" key="3">
    <source>
        <dbReference type="Proteomes" id="UP000622653"/>
    </source>
</evidence>
<dbReference type="Pfam" id="PF05193">
    <property type="entry name" value="Peptidase_M16_C"/>
    <property type="match status" value="1"/>
</dbReference>
<dbReference type="NCBIfam" id="NF047422">
    <property type="entry name" value="YfmF_fam"/>
    <property type="match status" value="1"/>
</dbReference>
<feature type="domain" description="Peptidase M16 C-terminal" evidence="1">
    <location>
        <begin position="181"/>
        <end position="355"/>
    </location>
</feature>
<dbReference type="Proteomes" id="UP000622653">
    <property type="component" value="Unassembled WGS sequence"/>
</dbReference>
<dbReference type="SUPFAM" id="SSF63411">
    <property type="entry name" value="LuxS/MPP-like metallohydrolase"/>
    <property type="match status" value="2"/>
</dbReference>
<dbReference type="InterPro" id="IPR011249">
    <property type="entry name" value="Metalloenz_LuxS/M16"/>
</dbReference>
<dbReference type="InterPro" id="IPR050361">
    <property type="entry name" value="MPP/UQCRC_Complex"/>
</dbReference>
<reference evidence="2" key="1">
    <citation type="submission" date="2020-11" db="EMBL/GenBank/DDBJ databases">
        <title>Multidrug resistant novel bacterium Savagea serpentis sp. nov., isolated from the scats of a vine snake (Ahaetulla nasuta).</title>
        <authorList>
            <person name="Venkata Ramana V."/>
            <person name="Vikas Patil S."/>
            <person name="Yogita Lugani V."/>
        </authorList>
    </citation>
    <scope>NUCLEOTIDE SEQUENCE</scope>
    <source>
        <strain evidence="2">SN6</strain>
    </source>
</reference>
<dbReference type="Gene3D" id="3.30.830.10">
    <property type="entry name" value="Metalloenzyme, LuxS/M16 peptidase-like"/>
    <property type="match status" value="2"/>
</dbReference>
<organism evidence="2 3">
    <name type="scientific">Savagea serpentis</name>
    <dbReference type="NCBI Taxonomy" id="2785297"/>
    <lineage>
        <taxon>Bacteria</taxon>
        <taxon>Bacillati</taxon>
        <taxon>Bacillota</taxon>
        <taxon>Bacilli</taxon>
        <taxon>Bacillales</taxon>
        <taxon>Caryophanaceae</taxon>
        <taxon>Savagea</taxon>
    </lineage>
</organism>
<dbReference type="RefSeq" id="WP_194561465.1">
    <property type="nucleotide sequence ID" value="NZ_JADKPV010000001.1"/>
</dbReference>
<proteinExistence type="predicted"/>
<dbReference type="PANTHER" id="PTHR11851">
    <property type="entry name" value="METALLOPROTEASE"/>
    <property type="match status" value="1"/>
</dbReference>
<dbReference type="PANTHER" id="PTHR11851:SF186">
    <property type="entry name" value="INACTIVE METALLOPROTEASE YMFF-RELATED"/>
    <property type="match status" value="1"/>
</dbReference>
<evidence type="ECO:0000313" key="2">
    <source>
        <dbReference type="EMBL" id="MBF4499999.1"/>
    </source>
</evidence>
<accession>A0A8J7KKH9</accession>
<dbReference type="AlphaFoldDB" id="A0A8J7KKH9"/>
<comment type="caution">
    <text evidence="2">The sequence shown here is derived from an EMBL/GenBank/DDBJ whole genome shotgun (WGS) entry which is preliminary data.</text>
</comment>
<name>A0A8J7KKH9_9BACL</name>
<dbReference type="EMBL" id="JADKPV010000001">
    <property type="protein sequence ID" value="MBF4499999.1"/>
    <property type="molecule type" value="Genomic_DNA"/>
</dbReference>
<sequence>MFKHYPISSGVDLYIRPTQQFKTVTILMQWDREFDEISAAHRAVLSNVLQDSNERYPTYAKYKNKLDELYGSTLITDVSKRENKHRFLLFSETVHERFVRSENHFAEWLTFLAETIQRPNVKDGKFDEATVRREKRSIVERIQSIYDDKDRYAYRQLIQMMRPDDYVAKSRLGTEELVQAVTPASLVEQYEAMLKEDKLTIYVVGDIDEQLIIDTFRPIIQQREYEEIPTYAPTVSTCVEIQEKEETNAIRQGKLNIGYSTPITLHDERFAAMQVANGILGGFAHSKLFQNVREKESMAYTISSSYISQYGLLTISGGIDWNEKDKVIRLINEQIAMMQSGDISELELEQTKALLANSIRSALDTVRGQMVLFDQYKEDYANFSAQALIKRWNAVTKEEVIAAIQTLKKEAIFLLKGEREDGED</sequence>
<evidence type="ECO:0000259" key="1">
    <source>
        <dbReference type="Pfam" id="PF05193"/>
    </source>
</evidence>